<accession>A0A9Q0LT90</accession>
<evidence type="ECO:0000256" key="7">
    <source>
        <dbReference type="ARBA" id="ARBA00023136"/>
    </source>
</evidence>
<evidence type="ECO:0000256" key="2">
    <source>
        <dbReference type="ARBA" id="ARBA00009289"/>
    </source>
</evidence>
<keyword evidence="3 9" id="KW-0812">Transmembrane</keyword>
<dbReference type="Pfam" id="PF04573">
    <property type="entry name" value="SPC22"/>
    <property type="match status" value="1"/>
</dbReference>
<dbReference type="PANTHER" id="PTHR12804:SF0">
    <property type="entry name" value="SIGNAL PEPTIDASE COMPLEX SUBUNIT 3"/>
    <property type="match status" value="1"/>
</dbReference>
<dbReference type="GO" id="GO:0045047">
    <property type="term" value="P:protein targeting to ER"/>
    <property type="evidence" value="ECO:0007669"/>
    <property type="project" value="TreeGrafter"/>
</dbReference>
<dbReference type="AlphaFoldDB" id="A0A9Q0LT90"/>
<evidence type="ECO:0000256" key="1">
    <source>
        <dbReference type="ARBA" id="ARBA00004648"/>
    </source>
</evidence>
<dbReference type="Proteomes" id="UP001149090">
    <property type="component" value="Unassembled WGS sequence"/>
</dbReference>
<comment type="subcellular location">
    <subcellularLocation>
        <location evidence="1">Endoplasmic reticulum membrane</location>
        <topology evidence="1">Single-pass type II membrane protein</topology>
    </subcellularLocation>
</comment>
<evidence type="ECO:0000256" key="3">
    <source>
        <dbReference type="ARBA" id="ARBA00022692"/>
    </source>
</evidence>
<dbReference type="OMA" id="LRSTFTW"/>
<reference evidence="10" key="1">
    <citation type="submission" date="2022-10" db="EMBL/GenBank/DDBJ databases">
        <title>Novel sulphate-reducing endosymbionts in the free-living metamonad Anaeramoeba.</title>
        <authorList>
            <person name="Jerlstrom-Hultqvist J."/>
            <person name="Cepicka I."/>
            <person name="Gallot-Lavallee L."/>
            <person name="Salas-Leiva D."/>
            <person name="Curtis B.A."/>
            <person name="Zahonova K."/>
            <person name="Pipaliya S."/>
            <person name="Dacks J."/>
            <person name="Roger A.J."/>
        </authorList>
    </citation>
    <scope>NUCLEOTIDE SEQUENCE</scope>
    <source>
        <strain evidence="10">BMAN</strain>
    </source>
</reference>
<evidence type="ECO:0000256" key="5">
    <source>
        <dbReference type="ARBA" id="ARBA00022968"/>
    </source>
</evidence>
<evidence type="ECO:0000313" key="10">
    <source>
        <dbReference type="EMBL" id="KAJ5078124.1"/>
    </source>
</evidence>
<dbReference type="PANTHER" id="PTHR12804">
    <property type="entry name" value="MICROSOMAL SIGNAL PEPTIDASE 23 KD SUBUNIT SPC22/23"/>
    <property type="match status" value="1"/>
</dbReference>
<evidence type="ECO:0000256" key="4">
    <source>
        <dbReference type="ARBA" id="ARBA00022824"/>
    </source>
</evidence>
<keyword evidence="11" id="KW-1185">Reference proteome</keyword>
<proteinExistence type="inferred from homology"/>
<name>A0A9Q0LT90_ANAIG</name>
<evidence type="ECO:0000256" key="8">
    <source>
        <dbReference type="ARBA" id="ARBA00029556"/>
    </source>
</evidence>
<dbReference type="InterPro" id="IPR007653">
    <property type="entry name" value="SPC3"/>
</dbReference>
<gene>
    <name evidence="10" type="ORF">M0811_05382</name>
</gene>
<comment type="similarity">
    <text evidence="2">Belongs to the SPCS3 family.</text>
</comment>
<evidence type="ECO:0000256" key="6">
    <source>
        <dbReference type="ARBA" id="ARBA00022989"/>
    </source>
</evidence>
<dbReference type="PIRSF" id="PIRSF016089">
    <property type="entry name" value="SPC22"/>
    <property type="match status" value="1"/>
</dbReference>
<feature type="transmembrane region" description="Helical" evidence="9">
    <location>
        <begin position="12"/>
        <end position="33"/>
    </location>
</feature>
<organism evidence="10 11">
    <name type="scientific">Anaeramoeba ignava</name>
    <name type="common">Anaerobic marine amoeba</name>
    <dbReference type="NCBI Taxonomy" id="1746090"/>
    <lineage>
        <taxon>Eukaryota</taxon>
        <taxon>Metamonada</taxon>
        <taxon>Anaeramoebidae</taxon>
        <taxon>Anaeramoeba</taxon>
    </lineage>
</organism>
<sequence>MHTFFQRIHQFLGFLLSTTIFIIIVNSISGLYLDDSEPEISIQLNKIHEFKNNARTDRAVIGFDLHADFTSTFNWNVKQIFVFVTAEYQPEGRGKSEVVIWDHIIRSKEEAVLDLVDQKNKYVLVDYENDLRGQIINLTVNWDVMPLNGFLRLKKHGKTQFTLPEKI</sequence>
<evidence type="ECO:0000256" key="9">
    <source>
        <dbReference type="SAM" id="Phobius"/>
    </source>
</evidence>
<protein>
    <recommendedName>
        <fullName evidence="8">Signal peptidase complex subunit 3</fullName>
    </recommendedName>
</protein>
<keyword evidence="5" id="KW-0735">Signal-anchor</keyword>
<dbReference type="GO" id="GO:0005787">
    <property type="term" value="C:signal peptidase complex"/>
    <property type="evidence" value="ECO:0007669"/>
    <property type="project" value="InterPro"/>
</dbReference>
<dbReference type="GO" id="GO:0006465">
    <property type="term" value="P:signal peptide processing"/>
    <property type="evidence" value="ECO:0007669"/>
    <property type="project" value="InterPro"/>
</dbReference>
<dbReference type="EMBL" id="JAPDFW010000055">
    <property type="protein sequence ID" value="KAJ5078124.1"/>
    <property type="molecule type" value="Genomic_DNA"/>
</dbReference>
<keyword evidence="6 9" id="KW-1133">Transmembrane helix</keyword>
<keyword evidence="4" id="KW-0256">Endoplasmic reticulum</keyword>
<dbReference type="OrthoDB" id="10261524at2759"/>
<comment type="caution">
    <text evidence="10">The sequence shown here is derived from an EMBL/GenBank/DDBJ whole genome shotgun (WGS) entry which is preliminary data.</text>
</comment>
<keyword evidence="7 9" id="KW-0472">Membrane</keyword>
<evidence type="ECO:0000313" key="11">
    <source>
        <dbReference type="Proteomes" id="UP001149090"/>
    </source>
</evidence>